<dbReference type="VEuPathDB" id="TrichDB:TVAGG3_0360490"/>
<dbReference type="Pfam" id="PF10416">
    <property type="entry name" value="IBD"/>
    <property type="match status" value="1"/>
</dbReference>
<dbReference type="AlphaFoldDB" id="A2FIL2"/>
<name>A2FIL2_TRIV3</name>
<organism evidence="2 3">
    <name type="scientific">Trichomonas vaginalis (strain ATCC PRA-98 / G3)</name>
    <dbReference type="NCBI Taxonomy" id="412133"/>
    <lineage>
        <taxon>Eukaryota</taxon>
        <taxon>Metamonada</taxon>
        <taxon>Parabasalia</taxon>
        <taxon>Trichomonadida</taxon>
        <taxon>Trichomonadidae</taxon>
        <taxon>Trichomonas</taxon>
    </lineage>
</organism>
<accession>A2FIL2</accession>
<dbReference type="EMBL" id="DS113815">
    <property type="protein sequence ID" value="EAX95261.1"/>
    <property type="molecule type" value="Genomic_DNA"/>
</dbReference>
<dbReference type="RefSeq" id="XP_001308191.1">
    <property type="nucleotide sequence ID" value="XM_001308190.1"/>
</dbReference>
<dbReference type="VEuPathDB" id="TrichDB:TVAG_149810"/>
<dbReference type="KEGG" id="tva:4753007"/>
<dbReference type="Gene3D" id="1.10.10.10">
    <property type="entry name" value="Winged helix-like DNA-binding domain superfamily/Winged helix DNA-binding domain"/>
    <property type="match status" value="1"/>
</dbReference>
<reference evidence="2" key="2">
    <citation type="journal article" date="2007" name="Science">
        <title>Draft genome sequence of the sexually transmitted pathogen Trichomonas vaginalis.</title>
        <authorList>
            <person name="Carlton J.M."/>
            <person name="Hirt R.P."/>
            <person name="Silva J.C."/>
            <person name="Delcher A.L."/>
            <person name="Schatz M."/>
            <person name="Zhao Q."/>
            <person name="Wortman J.R."/>
            <person name="Bidwell S.L."/>
            <person name="Alsmark U.C.M."/>
            <person name="Besteiro S."/>
            <person name="Sicheritz-Ponten T."/>
            <person name="Noel C.J."/>
            <person name="Dacks J.B."/>
            <person name="Foster P.G."/>
            <person name="Simillion C."/>
            <person name="Van de Peer Y."/>
            <person name="Miranda-Saavedra D."/>
            <person name="Barton G.J."/>
            <person name="Westrop G.D."/>
            <person name="Mueller S."/>
            <person name="Dessi D."/>
            <person name="Fiori P.L."/>
            <person name="Ren Q."/>
            <person name="Paulsen I."/>
            <person name="Zhang H."/>
            <person name="Bastida-Corcuera F.D."/>
            <person name="Simoes-Barbosa A."/>
            <person name="Brown M.T."/>
            <person name="Hayes R.D."/>
            <person name="Mukherjee M."/>
            <person name="Okumura C.Y."/>
            <person name="Schneider R."/>
            <person name="Smith A.J."/>
            <person name="Vanacova S."/>
            <person name="Villalvazo M."/>
            <person name="Haas B.J."/>
            <person name="Pertea M."/>
            <person name="Feldblyum T.V."/>
            <person name="Utterback T.R."/>
            <person name="Shu C.L."/>
            <person name="Osoegawa K."/>
            <person name="de Jong P.J."/>
            <person name="Hrdy I."/>
            <person name="Horvathova L."/>
            <person name="Zubacova Z."/>
            <person name="Dolezal P."/>
            <person name="Malik S.B."/>
            <person name="Logsdon J.M. Jr."/>
            <person name="Henze K."/>
            <person name="Gupta A."/>
            <person name="Wang C.C."/>
            <person name="Dunne R.L."/>
            <person name="Upcroft J.A."/>
            <person name="Upcroft P."/>
            <person name="White O."/>
            <person name="Salzberg S.L."/>
            <person name="Tang P."/>
            <person name="Chiu C.-H."/>
            <person name="Lee Y.-S."/>
            <person name="Embley T.M."/>
            <person name="Coombs G.H."/>
            <person name="Mottram J.C."/>
            <person name="Tachezy J."/>
            <person name="Fraser-Liggett C.M."/>
            <person name="Johnson P.J."/>
        </authorList>
    </citation>
    <scope>NUCLEOTIDE SEQUENCE [LARGE SCALE GENOMIC DNA]</scope>
    <source>
        <strain evidence="2">G3</strain>
    </source>
</reference>
<protein>
    <recommendedName>
        <fullName evidence="1">Initiator binding domain-containing protein</fullName>
    </recommendedName>
</protein>
<dbReference type="InterPro" id="IPR036388">
    <property type="entry name" value="WH-like_DNA-bd_sf"/>
</dbReference>
<dbReference type="Proteomes" id="UP000001542">
    <property type="component" value="Unassembled WGS sequence"/>
</dbReference>
<reference evidence="2" key="1">
    <citation type="submission" date="2006-10" db="EMBL/GenBank/DDBJ databases">
        <authorList>
            <person name="Amadeo P."/>
            <person name="Zhao Q."/>
            <person name="Wortman J."/>
            <person name="Fraser-Liggett C."/>
            <person name="Carlton J."/>
        </authorList>
    </citation>
    <scope>NUCLEOTIDE SEQUENCE</scope>
    <source>
        <strain evidence="2">G3</strain>
    </source>
</reference>
<proteinExistence type="predicted"/>
<dbReference type="InParanoid" id="A2FIL2"/>
<gene>
    <name evidence="2" type="ORF">TVAG_149810</name>
</gene>
<dbReference type="InterPro" id="IPR018845">
    <property type="entry name" value="Initiator-bd"/>
</dbReference>
<keyword evidence="3" id="KW-1185">Reference proteome</keyword>
<evidence type="ECO:0000259" key="1">
    <source>
        <dbReference type="Pfam" id="PF10416"/>
    </source>
</evidence>
<feature type="domain" description="Initiator binding" evidence="1">
    <location>
        <begin position="127"/>
        <end position="214"/>
    </location>
</feature>
<evidence type="ECO:0000313" key="2">
    <source>
        <dbReference type="EMBL" id="EAX95261.1"/>
    </source>
</evidence>
<sequence>MNWNPQLHYPNANGAQLPNLFTSPPVYPHSNTTFVRPTSFETSPSPFDVDQFLTDIQNRSAREINSERAVFSSPISVPASPLPSFIDRENERRDNRTRYDFNQAVLDTVIDTIYLRLYPTDIWESARLTAKQIVDQYFKRRSSKKMPFHYKLYNALQITTQHPELVPVFGAQWVTDTVFKIYRLPFANLLGVGSINGALFNKQGSLPTHGFLTVFPQTVYGINPRMISDVDNDSVRMFRHASPYFHINATESELAKCRWKNPRN</sequence>
<evidence type="ECO:0000313" key="3">
    <source>
        <dbReference type="Proteomes" id="UP000001542"/>
    </source>
</evidence>